<dbReference type="Gene3D" id="3.40.1170.60">
    <property type="match status" value="1"/>
</dbReference>
<dbReference type="GO" id="GO:0006261">
    <property type="term" value="P:DNA-templated DNA replication"/>
    <property type="evidence" value="ECO:0007669"/>
    <property type="project" value="UniProtKB-UniRule"/>
</dbReference>
<dbReference type="PANTHER" id="PTHR11076:SF33">
    <property type="entry name" value="DNA POLYMERASE KAPPA"/>
    <property type="match status" value="1"/>
</dbReference>
<comment type="subunit">
    <text evidence="3">Monomer.</text>
</comment>
<evidence type="ECO:0000256" key="2">
    <source>
        <dbReference type="ARBA" id="ARBA00022457"/>
    </source>
</evidence>
<keyword evidence="3" id="KW-0235">DNA replication</keyword>
<comment type="subcellular location">
    <subcellularLocation>
        <location evidence="3">Cytoplasm</location>
    </subcellularLocation>
</comment>
<keyword evidence="3" id="KW-0479">Metal-binding</keyword>
<dbReference type="InterPro" id="IPR043502">
    <property type="entry name" value="DNA/RNA_pol_sf"/>
</dbReference>
<dbReference type="Pfam" id="PF11799">
    <property type="entry name" value="IMS_C"/>
    <property type="match status" value="1"/>
</dbReference>
<comment type="catalytic activity">
    <reaction evidence="3">
        <text>DNA(n) + a 2'-deoxyribonucleoside 5'-triphosphate = DNA(n+1) + diphosphate</text>
        <dbReference type="Rhea" id="RHEA:22508"/>
        <dbReference type="Rhea" id="RHEA-COMP:17339"/>
        <dbReference type="Rhea" id="RHEA-COMP:17340"/>
        <dbReference type="ChEBI" id="CHEBI:33019"/>
        <dbReference type="ChEBI" id="CHEBI:61560"/>
        <dbReference type="ChEBI" id="CHEBI:173112"/>
        <dbReference type="EC" id="2.7.7.7"/>
    </reaction>
</comment>
<keyword evidence="3" id="KW-0460">Magnesium</keyword>
<dbReference type="OrthoDB" id="9808813at2"/>
<dbReference type="Pfam" id="PF00817">
    <property type="entry name" value="IMS"/>
    <property type="match status" value="1"/>
</dbReference>
<dbReference type="RefSeq" id="WP_072851488.1">
    <property type="nucleotide sequence ID" value="NZ_FRAH01000036.1"/>
</dbReference>
<dbReference type="Gene3D" id="3.30.1490.100">
    <property type="entry name" value="DNA polymerase, Y-family, little finger domain"/>
    <property type="match status" value="1"/>
</dbReference>
<evidence type="ECO:0000256" key="1">
    <source>
        <dbReference type="ARBA" id="ARBA00010945"/>
    </source>
</evidence>
<keyword evidence="2 3" id="KW-0515">Mutator protein</keyword>
<keyword evidence="3" id="KW-0808">Transferase</keyword>
<dbReference type="InterPro" id="IPR050116">
    <property type="entry name" value="DNA_polymerase-Y"/>
</dbReference>
<keyword evidence="6" id="KW-1185">Reference proteome</keyword>
<comment type="function">
    <text evidence="3">Poorly processive, error-prone DNA polymerase involved in untargeted mutagenesis. Copies undamaged DNA at stalled replication forks, which arise in vivo from mismatched or misaligned primer ends. These misaligned primers can be extended by PolIV. Exhibits no 3'-5' exonuclease (proofreading) activity. May be involved in translesional synthesis, in conjunction with the beta clamp from PolIII.</text>
</comment>
<dbReference type="InterPro" id="IPR024728">
    <property type="entry name" value="PolY_HhH_motif"/>
</dbReference>
<dbReference type="AlphaFoldDB" id="A0A1M6U1U4"/>
<name>A0A1M6U1U4_9FIRM</name>
<dbReference type="EC" id="2.7.7.7" evidence="3"/>
<evidence type="ECO:0000259" key="4">
    <source>
        <dbReference type="PROSITE" id="PS50173"/>
    </source>
</evidence>
<dbReference type="Gene3D" id="1.10.150.20">
    <property type="entry name" value="5' to 3' exonuclease, C-terminal subdomain"/>
    <property type="match status" value="1"/>
</dbReference>
<feature type="binding site" evidence="3">
    <location>
        <position position="111"/>
    </location>
    <ligand>
        <name>Mg(2+)</name>
        <dbReference type="ChEBI" id="CHEBI:18420"/>
    </ligand>
</feature>
<dbReference type="GO" id="GO:0003684">
    <property type="term" value="F:damaged DNA binding"/>
    <property type="evidence" value="ECO:0007669"/>
    <property type="project" value="InterPro"/>
</dbReference>
<keyword evidence="3" id="KW-0234">DNA repair</keyword>
<dbReference type="Proteomes" id="UP000183975">
    <property type="component" value="Unassembled WGS sequence"/>
</dbReference>
<proteinExistence type="inferred from homology"/>
<sequence length="412" mass="45807">MSRIIFHIDVNSAFLSWSAVQRLKDGETVDLREIPSAVAGDGQSRRGIILAKSTPAKKYGIQTGEPTGMALQKCPELVCIPPDFPLYSRSSEKMFQLLGEYSDRIEQFSIDEGFLEYTGMEALFGPPLEAAKTIQQRIFTELGFTVNIGISCNKLLAKMAGELEKPNKIITLFPDELEKKLWPLPVSELFMVGRRTAPKLRKMGIRTIGDLAKYPTDLLVREFKSFGMTLHAFANGMDDSPVAAATEVHEMKSIGNSTTVAYDVTDRETAHKILLALSETVALRLRGSQLCAQEIAVTLKTSDFQVYSHQKQLLNAIDCTNAVYETAIEVFDHAWKGEPLRLLGIRAGKLCDEGCVQLSLLEPDWSKQKKADAAMDLIRMKYGKDTVKRSTFAGSEEKAYEGGKLKINNRIL</sequence>
<dbReference type="GO" id="GO:0000287">
    <property type="term" value="F:magnesium ion binding"/>
    <property type="evidence" value="ECO:0007669"/>
    <property type="project" value="UniProtKB-UniRule"/>
</dbReference>
<comment type="similarity">
    <text evidence="1 3">Belongs to the DNA polymerase type-Y family.</text>
</comment>
<dbReference type="InterPro" id="IPR017961">
    <property type="entry name" value="DNA_pol_Y-fam_little_finger"/>
</dbReference>
<keyword evidence="3" id="KW-0239">DNA-directed DNA polymerase</keyword>
<reference evidence="5 6" key="1">
    <citation type="submission" date="2016-11" db="EMBL/GenBank/DDBJ databases">
        <authorList>
            <person name="Jaros S."/>
            <person name="Januszkiewicz K."/>
            <person name="Wedrychowicz H."/>
        </authorList>
    </citation>
    <scope>NUCLEOTIDE SEQUENCE [LARGE SCALE GENOMIC DNA]</scope>
    <source>
        <strain evidence="5 6">DSM 14214</strain>
    </source>
</reference>
<feature type="binding site" evidence="3">
    <location>
        <position position="9"/>
    </location>
    <ligand>
        <name>Mg(2+)</name>
        <dbReference type="ChEBI" id="CHEBI:18420"/>
    </ligand>
</feature>
<dbReference type="InterPro" id="IPR022880">
    <property type="entry name" value="DNApol_IV"/>
</dbReference>
<dbReference type="EMBL" id="FRAH01000036">
    <property type="protein sequence ID" value="SHK63215.1"/>
    <property type="molecule type" value="Genomic_DNA"/>
</dbReference>
<keyword evidence="3" id="KW-0238">DNA-binding</keyword>
<feature type="site" description="Substrate discrimination" evidence="3">
    <location>
        <position position="14"/>
    </location>
</feature>
<dbReference type="HAMAP" id="MF_01113">
    <property type="entry name" value="DNApol_IV"/>
    <property type="match status" value="1"/>
</dbReference>
<keyword evidence="3" id="KW-0227">DNA damage</keyword>
<dbReference type="GO" id="GO:0005829">
    <property type="term" value="C:cytosol"/>
    <property type="evidence" value="ECO:0007669"/>
    <property type="project" value="TreeGrafter"/>
</dbReference>
<evidence type="ECO:0000313" key="6">
    <source>
        <dbReference type="Proteomes" id="UP000183975"/>
    </source>
</evidence>
<dbReference type="Pfam" id="PF11798">
    <property type="entry name" value="IMS_HHH"/>
    <property type="match status" value="1"/>
</dbReference>
<keyword evidence="3" id="KW-0963">Cytoplasm</keyword>
<dbReference type="InterPro" id="IPR036775">
    <property type="entry name" value="DNA_pol_Y-fam_lit_finger_sf"/>
</dbReference>
<dbReference type="PANTHER" id="PTHR11076">
    <property type="entry name" value="DNA REPAIR POLYMERASE UMUC / TRANSFERASE FAMILY MEMBER"/>
    <property type="match status" value="1"/>
</dbReference>
<dbReference type="GO" id="GO:0003887">
    <property type="term" value="F:DNA-directed DNA polymerase activity"/>
    <property type="evidence" value="ECO:0007669"/>
    <property type="project" value="UniProtKB-UniRule"/>
</dbReference>
<dbReference type="SUPFAM" id="SSF56672">
    <property type="entry name" value="DNA/RNA polymerases"/>
    <property type="match status" value="1"/>
</dbReference>
<dbReference type="CDD" id="cd03586">
    <property type="entry name" value="PolY_Pol_IV_kappa"/>
    <property type="match status" value="1"/>
</dbReference>
<dbReference type="InterPro" id="IPR043128">
    <property type="entry name" value="Rev_trsase/Diguanyl_cyclase"/>
</dbReference>
<gene>
    <name evidence="3" type="primary">dinB</name>
    <name evidence="5" type="ORF">SAMN02745138_02063</name>
</gene>
<evidence type="ECO:0000256" key="3">
    <source>
        <dbReference type="HAMAP-Rule" id="MF_01113"/>
    </source>
</evidence>
<dbReference type="Gene3D" id="3.30.70.270">
    <property type="match status" value="1"/>
</dbReference>
<dbReference type="SUPFAM" id="SSF100879">
    <property type="entry name" value="Lesion bypass DNA polymerase (Y-family), little finger domain"/>
    <property type="match status" value="1"/>
</dbReference>
<feature type="active site" evidence="3">
    <location>
        <position position="112"/>
    </location>
</feature>
<dbReference type="GO" id="GO:0042276">
    <property type="term" value="P:error-prone translesion synthesis"/>
    <property type="evidence" value="ECO:0007669"/>
    <property type="project" value="TreeGrafter"/>
</dbReference>
<evidence type="ECO:0000313" key="5">
    <source>
        <dbReference type="EMBL" id="SHK63215.1"/>
    </source>
</evidence>
<organism evidence="5 6">
    <name type="scientific">Anaerotignum lactatifermentans DSM 14214</name>
    <dbReference type="NCBI Taxonomy" id="1121323"/>
    <lineage>
        <taxon>Bacteria</taxon>
        <taxon>Bacillati</taxon>
        <taxon>Bacillota</taxon>
        <taxon>Clostridia</taxon>
        <taxon>Lachnospirales</taxon>
        <taxon>Anaerotignaceae</taxon>
        <taxon>Anaerotignum</taxon>
    </lineage>
</organism>
<dbReference type="PROSITE" id="PS50173">
    <property type="entry name" value="UMUC"/>
    <property type="match status" value="1"/>
</dbReference>
<dbReference type="InterPro" id="IPR001126">
    <property type="entry name" value="UmuC"/>
</dbReference>
<protein>
    <recommendedName>
        <fullName evidence="3">DNA polymerase IV</fullName>
        <shortName evidence="3">Pol IV</shortName>
        <ecNumber evidence="3">2.7.7.7</ecNumber>
    </recommendedName>
</protein>
<keyword evidence="3" id="KW-0548">Nucleotidyltransferase</keyword>
<dbReference type="GO" id="GO:0009432">
    <property type="term" value="P:SOS response"/>
    <property type="evidence" value="ECO:0007669"/>
    <property type="project" value="TreeGrafter"/>
</dbReference>
<accession>A0A1M6U1U4</accession>
<feature type="domain" description="UmuC" evidence="4">
    <location>
        <begin position="5"/>
        <end position="193"/>
    </location>
</feature>
<comment type="cofactor">
    <cofactor evidence="3">
        <name>Mg(2+)</name>
        <dbReference type="ChEBI" id="CHEBI:18420"/>
    </cofactor>
    <text evidence="3">Binds 2 magnesium ions per subunit.</text>
</comment>
<dbReference type="GO" id="GO:0006281">
    <property type="term" value="P:DNA repair"/>
    <property type="evidence" value="ECO:0007669"/>
    <property type="project" value="UniProtKB-UniRule"/>
</dbReference>